<proteinExistence type="predicted"/>
<keyword evidence="1" id="KW-0812">Transmembrane</keyword>
<sequence>MKDTKNNDRSRWMMAVGFMAALYIFWRYAYPCALAYHEQMQLFLWNGDYLMDRLAEPGGVARYLAEMLVQCYNNLPLGALLLALLMGGLQRITWLLMRRMGCKDGMRCYLLSFLPPIVMWAVMGDKDVMTTVPMALLLTEAMLLLMPSNIFSAWRPAIIYLLLLLTLGYWLVGPMAIWAAVGLVVYALCKQKDKLNWAMGLVAVLVVGLFVQLDSARMLPYPKARVFRGIDYLRDPTAFFPHEWYTSDVYEQMEYSMLVRRQDWHAILDKAAKKAPMATASEAAVKLAQWKTGALSDDGMRQFMASYGKLDHPINICMKSDLFFHLGLVNASRRYAFEFKQLIANGNQSGRMLKRLAETELVSGHEQLARKYLYILHDATFYRQWAEDVLPLTRSVKLLDAHPLYGPLSHSFPEKDVMY</sequence>
<keyword evidence="1" id="KW-1133">Transmembrane helix</keyword>
<accession>A0AAW4N3E9</accession>
<dbReference type="Pfam" id="PF19529">
    <property type="entry name" value="DUF6057"/>
    <property type="match status" value="1"/>
</dbReference>
<evidence type="ECO:0000313" key="2">
    <source>
        <dbReference type="EMBL" id="MBV3388035.1"/>
    </source>
</evidence>
<dbReference type="InterPro" id="IPR045692">
    <property type="entry name" value="DUF6057"/>
</dbReference>
<feature type="transmembrane region" description="Helical" evidence="1">
    <location>
        <begin position="106"/>
        <end position="122"/>
    </location>
</feature>
<feature type="transmembrane region" description="Helical" evidence="1">
    <location>
        <begin position="158"/>
        <end position="188"/>
    </location>
</feature>
<comment type="caution">
    <text evidence="2">The sequence shown here is derived from an EMBL/GenBank/DDBJ whole genome shotgun (WGS) entry which is preliminary data.</text>
</comment>
<protein>
    <submittedName>
        <fullName evidence="2">Uncharacterized protein</fullName>
    </submittedName>
</protein>
<feature type="transmembrane region" description="Helical" evidence="1">
    <location>
        <begin position="75"/>
        <end position="94"/>
    </location>
</feature>
<evidence type="ECO:0000313" key="3">
    <source>
        <dbReference type="Proteomes" id="UP001196765"/>
    </source>
</evidence>
<evidence type="ECO:0000256" key="1">
    <source>
        <dbReference type="SAM" id="Phobius"/>
    </source>
</evidence>
<feature type="transmembrane region" description="Helical" evidence="1">
    <location>
        <begin position="194"/>
        <end position="213"/>
    </location>
</feature>
<feature type="transmembrane region" description="Helical" evidence="1">
    <location>
        <begin position="12"/>
        <end position="30"/>
    </location>
</feature>
<organism evidence="2 3">
    <name type="scientific">Segatella copri</name>
    <dbReference type="NCBI Taxonomy" id="165179"/>
    <lineage>
        <taxon>Bacteria</taxon>
        <taxon>Pseudomonadati</taxon>
        <taxon>Bacteroidota</taxon>
        <taxon>Bacteroidia</taxon>
        <taxon>Bacteroidales</taxon>
        <taxon>Prevotellaceae</taxon>
        <taxon>Segatella</taxon>
    </lineage>
</organism>
<dbReference type="EMBL" id="JAHOEI010000036">
    <property type="protein sequence ID" value="MBV3388035.1"/>
    <property type="molecule type" value="Genomic_DNA"/>
</dbReference>
<dbReference type="RefSeq" id="WP_217744049.1">
    <property type="nucleotide sequence ID" value="NZ_JAHOEI010000036.1"/>
</dbReference>
<feature type="transmembrane region" description="Helical" evidence="1">
    <location>
        <begin position="128"/>
        <end position="146"/>
    </location>
</feature>
<reference evidence="2" key="1">
    <citation type="submission" date="2021-06" db="EMBL/GenBank/DDBJ databases">
        <title>Collection of gut derived symbiotic bacterial strains cultured from healthy donors.</title>
        <authorList>
            <person name="Lin H."/>
            <person name="Littmann E."/>
            <person name="Pamer E.G."/>
        </authorList>
    </citation>
    <scope>NUCLEOTIDE SEQUENCE</scope>
    <source>
        <strain evidence="2">MSK.21.74</strain>
    </source>
</reference>
<dbReference type="Proteomes" id="UP001196765">
    <property type="component" value="Unassembled WGS sequence"/>
</dbReference>
<name>A0AAW4N3E9_9BACT</name>
<dbReference type="AlphaFoldDB" id="A0AAW4N3E9"/>
<keyword evidence="1" id="KW-0472">Membrane</keyword>
<gene>
    <name evidence="2" type="ORF">KSW82_09820</name>
</gene>